<evidence type="ECO:0000313" key="1">
    <source>
        <dbReference type="EMBL" id="RVU26987.1"/>
    </source>
</evidence>
<dbReference type="OrthoDB" id="915634at2"/>
<reference evidence="1 2" key="1">
    <citation type="submission" date="2019-01" db="EMBL/GenBank/DDBJ databases">
        <authorList>
            <person name="Chen W.-M."/>
        </authorList>
    </citation>
    <scope>NUCLEOTIDE SEQUENCE [LARGE SCALE GENOMIC DNA]</scope>
    <source>
        <strain evidence="1 2">FSY-15</strain>
    </source>
</reference>
<keyword evidence="2" id="KW-1185">Reference proteome</keyword>
<name>A0A437PXK3_9BACT</name>
<dbReference type="AlphaFoldDB" id="A0A437PXK3"/>
<organism evidence="1 2">
    <name type="scientific">Sandaracinomonas limnophila</name>
    <dbReference type="NCBI Taxonomy" id="1862386"/>
    <lineage>
        <taxon>Bacteria</taxon>
        <taxon>Pseudomonadati</taxon>
        <taxon>Bacteroidota</taxon>
        <taxon>Cytophagia</taxon>
        <taxon>Cytophagales</taxon>
        <taxon>Flectobacillaceae</taxon>
        <taxon>Sandaracinomonas</taxon>
    </lineage>
</organism>
<sequence>MQLGRGISFMIEGKGVTFKGSKLGRNYSLMNLEQRIIARKEIKKVEPKVQQTYKAPIITEEEQIRKPKQFKLR</sequence>
<comment type="caution">
    <text evidence="1">The sequence shown here is derived from an EMBL/GenBank/DDBJ whole genome shotgun (WGS) entry which is preliminary data.</text>
</comment>
<gene>
    <name evidence="1" type="ORF">EOJ36_03035</name>
</gene>
<proteinExistence type="predicted"/>
<dbReference type="RefSeq" id="WP_127802538.1">
    <property type="nucleotide sequence ID" value="NZ_SACY01000001.1"/>
</dbReference>
<dbReference type="Proteomes" id="UP000282832">
    <property type="component" value="Unassembled WGS sequence"/>
</dbReference>
<accession>A0A437PXK3</accession>
<dbReference type="EMBL" id="SACY01000001">
    <property type="protein sequence ID" value="RVU26987.1"/>
    <property type="molecule type" value="Genomic_DNA"/>
</dbReference>
<protein>
    <submittedName>
        <fullName evidence="1">Uncharacterized protein</fullName>
    </submittedName>
</protein>
<evidence type="ECO:0000313" key="2">
    <source>
        <dbReference type="Proteomes" id="UP000282832"/>
    </source>
</evidence>